<dbReference type="Proteomes" id="UP000298030">
    <property type="component" value="Unassembled WGS sequence"/>
</dbReference>
<evidence type="ECO:0000256" key="1">
    <source>
        <dbReference type="SAM" id="MobiDB-lite"/>
    </source>
</evidence>
<dbReference type="OrthoDB" id="2536866at2759"/>
<dbReference type="AlphaFoldDB" id="A0A4Y7SDK3"/>
<name>A0A4Y7SDK3_COPMI</name>
<accession>A0A4Y7SDK3</accession>
<evidence type="ECO:0000313" key="2">
    <source>
        <dbReference type="EMBL" id="TEB19454.1"/>
    </source>
</evidence>
<protein>
    <submittedName>
        <fullName evidence="2">Uncharacterized protein</fullName>
    </submittedName>
</protein>
<dbReference type="STRING" id="71717.A0A4Y7SDK3"/>
<dbReference type="EMBL" id="QPFP01000190">
    <property type="protein sequence ID" value="TEB19454.1"/>
    <property type="molecule type" value="Genomic_DNA"/>
</dbReference>
<reference evidence="2 3" key="1">
    <citation type="journal article" date="2019" name="Nat. Ecol. Evol.">
        <title>Megaphylogeny resolves global patterns of mushroom evolution.</title>
        <authorList>
            <person name="Varga T."/>
            <person name="Krizsan K."/>
            <person name="Foldi C."/>
            <person name="Dima B."/>
            <person name="Sanchez-Garcia M."/>
            <person name="Sanchez-Ramirez S."/>
            <person name="Szollosi G.J."/>
            <person name="Szarkandi J.G."/>
            <person name="Papp V."/>
            <person name="Albert L."/>
            <person name="Andreopoulos W."/>
            <person name="Angelini C."/>
            <person name="Antonin V."/>
            <person name="Barry K.W."/>
            <person name="Bougher N.L."/>
            <person name="Buchanan P."/>
            <person name="Buyck B."/>
            <person name="Bense V."/>
            <person name="Catcheside P."/>
            <person name="Chovatia M."/>
            <person name="Cooper J."/>
            <person name="Damon W."/>
            <person name="Desjardin D."/>
            <person name="Finy P."/>
            <person name="Geml J."/>
            <person name="Haridas S."/>
            <person name="Hughes K."/>
            <person name="Justo A."/>
            <person name="Karasinski D."/>
            <person name="Kautmanova I."/>
            <person name="Kiss B."/>
            <person name="Kocsube S."/>
            <person name="Kotiranta H."/>
            <person name="LaButti K.M."/>
            <person name="Lechner B.E."/>
            <person name="Liimatainen K."/>
            <person name="Lipzen A."/>
            <person name="Lukacs Z."/>
            <person name="Mihaltcheva S."/>
            <person name="Morgado L.N."/>
            <person name="Niskanen T."/>
            <person name="Noordeloos M.E."/>
            <person name="Ohm R.A."/>
            <person name="Ortiz-Santana B."/>
            <person name="Ovrebo C."/>
            <person name="Racz N."/>
            <person name="Riley R."/>
            <person name="Savchenko A."/>
            <person name="Shiryaev A."/>
            <person name="Soop K."/>
            <person name="Spirin V."/>
            <person name="Szebenyi C."/>
            <person name="Tomsovsky M."/>
            <person name="Tulloss R.E."/>
            <person name="Uehling J."/>
            <person name="Grigoriev I.V."/>
            <person name="Vagvolgyi C."/>
            <person name="Papp T."/>
            <person name="Martin F.M."/>
            <person name="Miettinen O."/>
            <person name="Hibbett D.S."/>
            <person name="Nagy L.G."/>
        </authorList>
    </citation>
    <scope>NUCLEOTIDE SEQUENCE [LARGE SCALE GENOMIC DNA]</scope>
    <source>
        <strain evidence="2 3">FP101781</strain>
    </source>
</reference>
<feature type="region of interest" description="Disordered" evidence="1">
    <location>
        <begin position="234"/>
        <end position="257"/>
    </location>
</feature>
<sequence length="340" mass="37842">MILDDKVIMSLSPPPPYLANGVAFGNPPPPFSEAIHGQPARPLKLSALPSHILLQIVYNTFPTRPSLNAGLGEMQRKILLYLAKSLRLVNKAFYIACMHVLRSTYIPAYTSLLRPFYSSDPFPSTVVPQSHWSSLNTVQRETPVLDLFIALKVREDVCVDDSELHLEREDMFKDIFDHSQPKARLEDLVRIYGVKEGVITLSPPGVVVYTTSTPASSNYSSLSSDDETIIATDRKPTLPLPSPTLRQQPRAPTKLCPPKKASKSFFSAFRRSKTPSPPATFVPPQPKRIRPLPFALLSISYSTRKVGLQTIVEVQRMSRDERLETVAARVVGELRSLLVG</sequence>
<gene>
    <name evidence="2" type="ORF">FA13DRAFT_1744338</name>
</gene>
<proteinExistence type="predicted"/>
<comment type="caution">
    <text evidence="2">The sequence shown here is derived from an EMBL/GenBank/DDBJ whole genome shotgun (WGS) entry which is preliminary data.</text>
</comment>
<organism evidence="2 3">
    <name type="scientific">Coprinellus micaceus</name>
    <name type="common">Glistening ink-cap mushroom</name>
    <name type="synonym">Coprinus micaceus</name>
    <dbReference type="NCBI Taxonomy" id="71717"/>
    <lineage>
        <taxon>Eukaryota</taxon>
        <taxon>Fungi</taxon>
        <taxon>Dikarya</taxon>
        <taxon>Basidiomycota</taxon>
        <taxon>Agaricomycotina</taxon>
        <taxon>Agaricomycetes</taxon>
        <taxon>Agaricomycetidae</taxon>
        <taxon>Agaricales</taxon>
        <taxon>Agaricineae</taxon>
        <taxon>Psathyrellaceae</taxon>
        <taxon>Coprinellus</taxon>
    </lineage>
</organism>
<keyword evidence="3" id="KW-1185">Reference proteome</keyword>
<evidence type="ECO:0000313" key="3">
    <source>
        <dbReference type="Proteomes" id="UP000298030"/>
    </source>
</evidence>